<evidence type="ECO:0000313" key="3">
    <source>
        <dbReference type="Proteomes" id="UP001060919"/>
    </source>
</evidence>
<dbReference type="Pfam" id="PF01471">
    <property type="entry name" value="PG_binding_1"/>
    <property type="match status" value="1"/>
</dbReference>
<evidence type="ECO:0000259" key="1">
    <source>
        <dbReference type="Pfam" id="PF01471"/>
    </source>
</evidence>
<sequence>MDFFSKIADLQAEIHKFIAIHNNPHDTSKHNDLAKKLTKLESSLKTIASTSAPSKTIQHSVGKGGVNNYKDVLVVQELLGIKVDGDCGVKTNLAIRLFQRRLGFKKTDGLIEPNGITWKNLVKKASPIDDSENNSNDDDTLLTPTSTTLKNSVGKNGVNNLDDVVLVQKLLGLKTNGKCGLKTIKAIRNFQKSLNFKNLDGIIEPNGITWKHLNKSATTDAEKGADSSQLPTRKSTALIQQSVGLGGVNALEDVQAIQKILKENWGYAIPVDGKMDDKTVQAIRKFQYRFAGSIQNQDSRIDVNGNTLKYLVGDLKPTMPKTEDGIIGGAESPLEKKMAEFTKVFTGIQIEVNPGEFVSVRPPYHINIGKRLKRVLAARKANPKVKRVILGLGFGGGVGKATPAQIETFLEKCIAKNLIKDKTSQGLHEFLSTYGVSTDCSGLAVQAANFLLDGDMERPKLSQRGEEVKITNTAGIQQHPKVASPKQLRAGDMMVNYKRKGTSTYHVRIIIDVDEIENSNVLEFTTVESGSSSDLGDGGDGVGQRRWKFPDKTKFENIQILKGNNWIRANASDQAYTYVRMKQLAQLKDE</sequence>
<dbReference type="Proteomes" id="UP001060919">
    <property type="component" value="Chromosome"/>
</dbReference>
<evidence type="ECO:0000313" key="2">
    <source>
        <dbReference type="EMBL" id="BDS13274.1"/>
    </source>
</evidence>
<dbReference type="EMBL" id="AP026867">
    <property type="protein sequence ID" value="BDS13274.1"/>
    <property type="molecule type" value="Genomic_DNA"/>
</dbReference>
<dbReference type="InterPro" id="IPR036366">
    <property type="entry name" value="PGBDSf"/>
</dbReference>
<protein>
    <submittedName>
        <fullName evidence="2">Peptidoglycan-binding protein</fullName>
    </submittedName>
</protein>
<keyword evidence="3" id="KW-1185">Reference proteome</keyword>
<proteinExistence type="predicted"/>
<dbReference type="InterPro" id="IPR036365">
    <property type="entry name" value="PGBD-like_sf"/>
</dbReference>
<gene>
    <name evidence="2" type="ORF">AsAng_0040040</name>
</gene>
<reference evidence="2" key="1">
    <citation type="submission" date="2022-09" db="EMBL/GenBank/DDBJ databases">
        <title>Aureispira anguillicida sp. nov., isolated from Leptocephalus of Japanese eel Anguilla japonica.</title>
        <authorList>
            <person name="Yuasa K."/>
            <person name="Mekata T."/>
            <person name="Ikunari K."/>
        </authorList>
    </citation>
    <scope>NUCLEOTIDE SEQUENCE</scope>
    <source>
        <strain evidence="2">EL160426</strain>
    </source>
</reference>
<dbReference type="RefSeq" id="WP_264788561.1">
    <property type="nucleotide sequence ID" value="NZ_AP026867.1"/>
</dbReference>
<name>A0A915YHI2_9BACT</name>
<accession>A0A915YHI2</accession>
<dbReference type="SUPFAM" id="SSF47090">
    <property type="entry name" value="PGBD-like"/>
    <property type="match status" value="1"/>
</dbReference>
<dbReference type="Gene3D" id="1.10.101.10">
    <property type="entry name" value="PGBD-like superfamily/PGBD"/>
    <property type="match status" value="1"/>
</dbReference>
<dbReference type="InterPro" id="IPR002477">
    <property type="entry name" value="Peptidoglycan-bd-like"/>
</dbReference>
<dbReference type="KEGG" id="aup:AsAng_0040040"/>
<dbReference type="AlphaFoldDB" id="A0A915YHI2"/>
<organism evidence="2 3">
    <name type="scientific">Aureispira anguillae</name>
    <dbReference type="NCBI Taxonomy" id="2864201"/>
    <lineage>
        <taxon>Bacteria</taxon>
        <taxon>Pseudomonadati</taxon>
        <taxon>Bacteroidota</taxon>
        <taxon>Saprospiria</taxon>
        <taxon>Saprospirales</taxon>
        <taxon>Saprospiraceae</taxon>
        <taxon>Aureispira</taxon>
    </lineage>
</organism>
<feature type="domain" description="Peptidoglycan binding-like" evidence="1">
    <location>
        <begin position="252"/>
        <end position="290"/>
    </location>
</feature>